<comment type="caution">
    <text evidence="3">The sequence shown here is derived from an EMBL/GenBank/DDBJ whole genome shotgun (WGS) entry which is preliminary data.</text>
</comment>
<dbReference type="Proteomes" id="UP000295573">
    <property type="component" value="Unassembled WGS sequence"/>
</dbReference>
<organism evidence="3 4">
    <name type="scientific">Kribbella antiqua</name>
    <dbReference type="NCBI Taxonomy" id="2512217"/>
    <lineage>
        <taxon>Bacteria</taxon>
        <taxon>Bacillati</taxon>
        <taxon>Actinomycetota</taxon>
        <taxon>Actinomycetes</taxon>
        <taxon>Propionibacteriales</taxon>
        <taxon>Kribbellaceae</taxon>
        <taxon>Kribbella</taxon>
    </lineage>
</organism>
<dbReference type="InterPro" id="IPR050490">
    <property type="entry name" value="Bact_solute-bd_prot1"/>
</dbReference>
<proteinExistence type="predicted"/>
<keyword evidence="4" id="KW-1185">Reference proteome</keyword>
<evidence type="ECO:0000256" key="1">
    <source>
        <dbReference type="SAM" id="SignalP"/>
    </source>
</evidence>
<dbReference type="PANTHER" id="PTHR43649:SF17">
    <property type="entry name" value="ABC TRANSPORTER SOLUTE BINDING PROTEIN-SUGAR TRANSPORT"/>
    <property type="match status" value="1"/>
</dbReference>
<dbReference type="SUPFAM" id="SSF53850">
    <property type="entry name" value="Periplasmic binding protein-like II"/>
    <property type="match status" value="1"/>
</dbReference>
<sequence length="524" mass="56977">MSHSISRRAISRRTLLAASGGVSLATLLGLSACSNGSTGSSGGTAAKNLKLLLPGAVPDGWDAVLTAVNKKLQDDLGFTISPQFINWNNYGNQALLKFTAGENFDTALQARWLNMSQLAGSGSLVDVGPLIDKYPNLKKTLNPKLLELNKWSGKLWGIPQVNSAGRIHHFAIRQDLAEKYGISEISDYATLEKFWYDVKQRDAKIVPIALSQNQSNLTCVPGPVAMFNAHAWENPSRIGQSFSGNSMPFFLAADAKTSGSSSPIPFWDEPGVVDALRTIRKYYQDGIINRDALNADAATTKGLFTNGQTASAWATTDGLSTTTLLPGLLKAVPSAKMANVVPLKGGKATKPNQTFQSDNFTVLNAKGASNENAMKLEDWLSIKENHDLISYGIEGKDWKPVGDDKFQQLSTYAFPGFALCWRTSLERRSAAMTETEADWFTWAQDYENFTVDTFAGFIPDVTPVKREDAQISQAFTQYGNPLFFGAVDVDSGLDKLKKAVSSAGLDKVQAEMEKQANAYLAENR</sequence>
<dbReference type="PROSITE" id="PS51318">
    <property type="entry name" value="TAT"/>
    <property type="match status" value="1"/>
</dbReference>
<dbReference type="Gene3D" id="3.40.190.10">
    <property type="entry name" value="Periplasmic binding protein-like II"/>
    <property type="match status" value="1"/>
</dbReference>
<dbReference type="PROSITE" id="PS51257">
    <property type="entry name" value="PROKAR_LIPOPROTEIN"/>
    <property type="match status" value="1"/>
</dbReference>
<accession>A0A4R2J0Z0</accession>
<keyword evidence="1" id="KW-0732">Signal</keyword>
<evidence type="ECO:0000313" key="4">
    <source>
        <dbReference type="Proteomes" id="UP000295573"/>
    </source>
</evidence>
<dbReference type="InterPro" id="IPR006311">
    <property type="entry name" value="TAT_signal"/>
</dbReference>
<dbReference type="Pfam" id="PF12010">
    <property type="entry name" value="DUF3502"/>
    <property type="match status" value="1"/>
</dbReference>
<dbReference type="PANTHER" id="PTHR43649">
    <property type="entry name" value="ARABINOSE-BINDING PROTEIN-RELATED"/>
    <property type="match status" value="1"/>
</dbReference>
<dbReference type="RefSeq" id="WP_132144927.1">
    <property type="nucleotide sequence ID" value="NZ_SLWR01000002.1"/>
</dbReference>
<evidence type="ECO:0000259" key="2">
    <source>
        <dbReference type="Pfam" id="PF12010"/>
    </source>
</evidence>
<dbReference type="OrthoDB" id="4349943at2"/>
<feature type="chain" id="PRO_5039342120" evidence="1">
    <location>
        <begin position="25"/>
        <end position="524"/>
    </location>
</feature>
<reference evidence="3 4" key="1">
    <citation type="journal article" date="2015" name="Stand. Genomic Sci.">
        <title>Genomic Encyclopedia of Bacterial and Archaeal Type Strains, Phase III: the genomes of soil and plant-associated and newly described type strains.</title>
        <authorList>
            <person name="Whitman W.B."/>
            <person name="Woyke T."/>
            <person name="Klenk H.P."/>
            <person name="Zhou Y."/>
            <person name="Lilburn T.G."/>
            <person name="Beck B.J."/>
            <person name="De Vos P."/>
            <person name="Vandamme P."/>
            <person name="Eisen J.A."/>
            <person name="Garrity G."/>
            <person name="Hugenholtz P."/>
            <person name="Kyrpides N.C."/>
        </authorList>
    </citation>
    <scope>NUCLEOTIDE SEQUENCE [LARGE SCALE GENOMIC DNA]</scope>
    <source>
        <strain evidence="3 4">VKM Ac-2541</strain>
    </source>
</reference>
<gene>
    <name evidence="3" type="ORF">EV646_10220</name>
</gene>
<protein>
    <submittedName>
        <fullName evidence="3">Putative aldouronate transport system substrate-binding protein</fullName>
    </submittedName>
</protein>
<dbReference type="EMBL" id="SLWR01000002">
    <property type="protein sequence ID" value="TCO49949.1"/>
    <property type="molecule type" value="Genomic_DNA"/>
</dbReference>
<dbReference type="InterPro" id="IPR022627">
    <property type="entry name" value="DUF3502"/>
</dbReference>
<feature type="signal peptide" evidence="1">
    <location>
        <begin position="1"/>
        <end position="24"/>
    </location>
</feature>
<evidence type="ECO:0000313" key="3">
    <source>
        <dbReference type="EMBL" id="TCO49949.1"/>
    </source>
</evidence>
<feature type="domain" description="DUF3502" evidence="2">
    <location>
        <begin position="454"/>
        <end position="521"/>
    </location>
</feature>
<dbReference type="AlphaFoldDB" id="A0A4R2J0Z0"/>
<name>A0A4R2J0Z0_9ACTN</name>